<sequence>MGSGLRPTMLHELGWRSEVIERQLAHAERNEVKAAYNHAEYMPERIKMMQEWADWIDALPPALSGNLK</sequence>
<keyword evidence="6" id="KW-1185">Reference proteome</keyword>
<gene>
    <name evidence="3" type="primary">intS</name>
    <name evidence="4" type="ORF">EV682_101319</name>
    <name evidence="3" type="ORF">NCTC11159_00337</name>
</gene>
<keyword evidence="2" id="KW-0229">DNA integration</keyword>
<dbReference type="Proteomes" id="UP000295794">
    <property type="component" value="Unassembled WGS sequence"/>
</dbReference>
<evidence type="ECO:0000256" key="1">
    <source>
        <dbReference type="ARBA" id="ARBA00008857"/>
    </source>
</evidence>
<evidence type="ECO:0000313" key="6">
    <source>
        <dbReference type="Proteomes" id="UP000295794"/>
    </source>
</evidence>
<comment type="similarity">
    <text evidence="1">Belongs to the 'phage' integrase family.</text>
</comment>
<dbReference type="PANTHER" id="PTHR30629">
    <property type="entry name" value="PROPHAGE INTEGRASE"/>
    <property type="match status" value="1"/>
</dbReference>
<dbReference type="AlphaFoldDB" id="A0A377Q665"/>
<evidence type="ECO:0000313" key="5">
    <source>
        <dbReference type="Proteomes" id="UP000255108"/>
    </source>
</evidence>
<evidence type="ECO:0000313" key="4">
    <source>
        <dbReference type="EMBL" id="TCU90294.1"/>
    </source>
</evidence>
<reference evidence="3 5" key="1">
    <citation type="submission" date="2018-06" db="EMBL/GenBank/DDBJ databases">
        <authorList>
            <consortium name="Pathogen Informatics"/>
            <person name="Doyle S."/>
        </authorList>
    </citation>
    <scope>NUCLEOTIDE SEQUENCE [LARGE SCALE GENOMIC DNA]</scope>
    <source>
        <strain evidence="3 5">NCTC11159</strain>
    </source>
</reference>
<evidence type="ECO:0000313" key="3">
    <source>
        <dbReference type="EMBL" id="STQ89321.1"/>
    </source>
</evidence>
<proteinExistence type="inferred from homology"/>
<accession>A0A377Q665</accession>
<dbReference type="GO" id="GO:0015074">
    <property type="term" value="P:DNA integration"/>
    <property type="evidence" value="ECO:0007669"/>
    <property type="project" value="UniProtKB-KW"/>
</dbReference>
<dbReference type="PANTHER" id="PTHR30629:SF2">
    <property type="entry name" value="PROPHAGE INTEGRASE INTS-RELATED"/>
    <property type="match status" value="1"/>
</dbReference>
<reference evidence="4 6" key="2">
    <citation type="submission" date="2019-03" db="EMBL/GenBank/DDBJ databases">
        <title>Genomic Encyclopedia of Type Strains, Phase IV (KMG-IV): sequencing the most valuable type-strain genomes for metagenomic binning, comparative biology and taxonomic classification.</title>
        <authorList>
            <person name="Goeker M."/>
        </authorList>
    </citation>
    <scope>NUCLEOTIDE SEQUENCE [LARGE SCALE GENOMIC DNA]</scope>
    <source>
        <strain evidence="4 6">DSM 3764</strain>
    </source>
</reference>
<dbReference type="InterPro" id="IPR050808">
    <property type="entry name" value="Phage_Integrase"/>
</dbReference>
<dbReference type="Proteomes" id="UP000255108">
    <property type="component" value="Unassembled WGS sequence"/>
</dbReference>
<evidence type="ECO:0000256" key="2">
    <source>
        <dbReference type="ARBA" id="ARBA00022908"/>
    </source>
</evidence>
<dbReference type="EMBL" id="UGHR01000001">
    <property type="protein sequence ID" value="STQ89321.1"/>
    <property type="molecule type" value="Genomic_DNA"/>
</dbReference>
<name>A0A377Q665_9NEIS</name>
<organism evidence="3 5">
    <name type="scientific">Iodobacter fluviatilis</name>
    <dbReference type="NCBI Taxonomy" id="537"/>
    <lineage>
        <taxon>Bacteria</taxon>
        <taxon>Pseudomonadati</taxon>
        <taxon>Pseudomonadota</taxon>
        <taxon>Betaproteobacteria</taxon>
        <taxon>Neisseriales</taxon>
        <taxon>Chitinibacteraceae</taxon>
        <taxon>Iodobacter</taxon>
    </lineage>
</organism>
<dbReference type="EMBL" id="SMBT01000001">
    <property type="protein sequence ID" value="TCU90294.1"/>
    <property type="molecule type" value="Genomic_DNA"/>
</dbReference>
<protein>
    <submittedName>
        <fullName evidence="3">Prophage CPS-53 integrase</fullName>
    </submittedName>
</protein>